<gene>
    <name evidence="2" type="ORF">NMN56_000665</name>
</gene>
<evidence type="ECO:0000313" key="2">
    <source>
        <dbReference type="EMBL" id="MDJ1130484.1"/>
    </source>
</evidence>
<dbReference type="EMBL" id="JANCPR020000001">
    <property type="protein sequence ID" value="MDJ1130484.1"/>
    <property type="molecule type" value="Genomic_DNA"/>
</dbReference>
<evidence type="ECO:0000256" key="1">
    <source>
        <dbReference type="SAM" id="MobiDB-lite"/>
    </source>
</evidence>
<feature type="region of interest" description="Disordered" evidence="1">
    <location>
        <begin position="66"/>
        <end position="85"/>
    </location>
</feature>
<proteinExistence type="predicted"/>
<dbReference type="Proteomes" id="UP001214441">
    <property type="component" value="Unassembled WGS sequence"/>
</dbReference>
<dbReference type="RefSeq" id="WP_280842626.1">
    <property type="nucleotide sequence ID" value="NZ_JANCPR020000001.1"/>
</dbReference>
<sequence>MHEVIRRDGAFYDGAGKGPLCLEDLMADLRSGRCFRVTDLPGERDCTLEMLLDVVSVALTGEEAVPAPTCDSSRAGGKRPREQQG</sequence>
<name>A0ABT6ZN58_9ACTN</name>
<organism evidence="2 3">
    <name type="scientific">Streptomyces iconiensis</name>
    <dbReference type="NCBI Taxonomy" id="1384038"/>
    <lineage>
        <taxon>Bacteria</taxon>
        <taxon>Bacillati</taxon>
        <taxon>Actinomycetota</taxon>
        <taxon>Actinomycetes</taxon>
        <taxon>Kitasatosporales</taxon>
        <taxon>Streptomycetaceae</taxon>
        <taxon>Streptomyces</taxon>
    </lineage>
</organism>
<comment type="caution">
    <text evidence="2">The sequence shown here is derived from an EMBL/GenBank/DDBJ whole genome shotgun (WGS) entry which is preliminary data.</text>
</comment>
<accession>A0ABT6ZN58</accession>
<keyword evidence="3" id="KW-1185">Reference proteome</keyword>
<protein>
    <submittedName>
        <fullName evidence="2">Uncharacterized protein</fullName>
    </submittedName>
</protein>
<reference evidence="2 3" key="1">
    <citation type="submission" date="2023-05" db="EMBL/GenBank/DDBJ databases">
        <title>Streptantibioticus silvisoli sp. nov., acidotolerant actinomycetes 1 from pine litter.</title>
        <authorList>
            <person name="Swiecimska M."/>
            <person name="Golinska P."/>
            <person name="Sangal V."/>
            <person name="Wachnowicz B."/>
            <person name="Goodfellow M."/>
        </authorList>
    </citation>
    <scope>NUCLEOTIDE SEQUENCE [LARGE SCALE GENOMIC DNA]</scope>
    <source>
        <strain evidence="2 3">DSM 42109</strain>
    </source>
</reference>
<evidence type="ECO:0000313" key="3">
    <source>
        <dbReference type="Proteomes" id="UP001214441"/>
    </source>
</evidence>